<dbReference type="PANTHER" id="PTHR30126:SF94">
    <property type="entry name" value="LYSR FAMILY TRANSCRIPTIONAL REGULATOR"/>
    <property type="match status" value="1"/>
</dbReference>
<gene>
    <name evidence="6" type="ORF">DFP81_103235</name>
</gene>
<dbReference type="PANTHER" id="PTHR30126">
    <property type="entry name" value="HTH-TYPE TRANSCRIPTIONAL REGULATOR"/>
    <property type="match status" value="1"/>
</dbReference>
<evidence type="ECO:0000256" key="4">
    <source>
        <dbReference type="ARBA" id="ARBA00023163"/>
    </source>
</evidence>
<dbReference type="CDD" id="cd08420">
    <property type="entry name" value="PBP2_CysL_like"/>
    <property type="match status" value="1"/>
</dbReference>
<dbReference type="InterPro" id="IPR036390">
    <property type="entry name" value="WH_DNA-bd_sf"/>
</dbReference>
<dbReference type="InterPro" id="IPR005119">
    <property type="entry name" value="LysR_subst-bd"/>
</dbReference>
<evidence type="ECO:0000256" key="1">
    <source>
        <dbReference type="ARBA" id="ARBA00009437"/>
    </source>
</evidence>
<sequence>MKFTLRQLEIFVAISRTGSVSRAASTLFLSQSATSTALGELERQYDAQLFDRAGKSLKINEMGRQILPLAVELLDRAEDINNTLKGHQGYGLMKIGATLTIGNYLATLLVAEFLHLHPDSQIKLEVHNTSAIIQQISNYELDIGLIEGACHHPDIEVEKWMADELVVFCSPENPLAKAQNISMETLIKTPWILRESGSGTRETFDHAFHHYHAQLNIRLELEHTEAIKRAVESGLGIGCISRLALKDAFRRGSLVPIETPDLDLKRYFYFLWHKKKYQTPSIREFLSLCRAISEGVERSDQVSLSQINQHESNQA</sequence>
<dbReference type="Pfam" id="PF00126">
    <property type="entry name" value="HTH_1"/>
    <property type="match status" value="1"/>
</dbReference>
<protein>
    <submittedName>
        <fullName evidence="6">DNA-binding transcriptional LysR family regulator</fullName>
    </submittedName>
</protein>
<reference evidence="6 7" key="1">
    <citation type="submission" date="2018-08" db="EMBL/GenBank/DDBJ databases">
        <title>Genomic Encyclopedia of Type Strains, Phase III (KMG-III): the genomes of soil and plant-associated and newly described type strains.</title>
        <authorList>
            <person name="Whitman W."/>
        </authorList>
    </citation>
    <scope>NUCLEOTIDE SEQUENCE [LARGE SCALE GENOMIC DNA]</scope>
    <source>
        <strain evidence="6 7">CECT 7375</strain>
    </source>
</reference>
<dbReference type="GO" id="GO:0000976">
    <property type="term" value="F:transcription cis-regulatory region binding"/>
    <property type="evidence" value="ECO:0007669"/>
    <property type="project" value="TreeGrafter"/>
</dbReference>
<dbReference type="Pfam" id="PF03466">
    <property type="entry name" value="LysR_substrate"/>
    <property type="match status" value="1"/>
</dbReference>
<keyword evidence="7" id="KW-1185">Reference proteome</keyword>
<keyword evidence="3 6" id="KW-0238">DNA-binding</keyword>
<evidence type="ECO:0000259" key="5">
    <source>
        <dbReference type="PROSITE" id="PS50931"/>
    </source>
</evidence>
<evidence type="ECO:0000313" key="6">
    <source>
        <dbReference type="EMBL" id="REG85036.1"/>
    </source>
</evidence>
<evidence type="ECO:0000256" key="3">
    <source>
        <dbReference type="ARBA" id="ARBA00023125"/>
    </source>
</evidence>
<evidence type="ECO:0000256" key="2">
    <source>
        <dbReference type="ARBA" id="ARBA00023015"/>
    </source>
</evidence>
<feature type="domain" description="HTH lysR-type" evidence="5">
    <location>
        <begin position="3"/>
        <end position="60"/>
    </location>
</feature>
<dbReference type="Gene3D" id="3.40.190.290">
    <property type="match status" value="1"/>
</dbReference>
<keyword evidence="4" id="KW-0804">Transcription</keyword>
<proteinExistence type="inferred from homology"/>
<dbReference type="GO" id="GO:0003700">
    <property type="term" value="F:DNA-binding transcription factor activity"/>
    <property type="evidence" value="ECO:0007669"/>
    <property type="project" value="InterPro"/>
</dbReference>
<dbReference type="SUPFAM" id="SSF53850">
    <property type="entry name" value="Periplasmic binding protein-like II"/>
    <property type="match status" value="1"/>
</dbReference>
<name>A0A3E0DQ02_9GAMM</name>
<accession>A0A3E0DQ02</accession>
<evidence type="ECO:0000313" key="7">
    <source>
        <dbReference type="Proteomes" id="UP000256542"/>
    </source>
</evidence>
<keyword evidence="2" id="KW-0805">Transcription regulation</keyword>
<organism evidence="6 7">
    <name type="scientific">Marinomonas pollencensis</name>
    <dbReference type="NCBI Taxonomy" id="491954"/>
    <lineage>
        <taxon>Bacteria</taxon>
        <taxon>Pseudomonadati</taxon>
        <taxon>Pseudomonadota</taxon>
        <taxon>Gammaproteobacteria</taxon>
        <taxon>Oceanospirillales</taxon>
        <taxon>Oceanospirillaceae</taxon>
        <taxon>Marinomonas</taxon>
    </lineage>
</organism>
<dbReference type="OrthoDB" id="9808620at2"/>
<dbReference type="InterPro" id="IPR000847">
    <property type="entry name" value="LysR_HTH_N"/>
</dbReference>
<dbReference type="EMBL" id="QUNG01000003">
    <property type="protein sequence ID" value="REG85036.1"/>
    <property type="molecule type" value="Genomic_DNA"/>
</dbReference>
<comment type="caution">
    <text evidence="6">The sequence shown here is derived from an EMBL/GenBank/DDBJ whole genome shotgun (WGS) entry which is preliminary data.</text>
</comment>
<comment type="similarity">
    <text evidence="1">Belongs to the LysR transcriptional regulatory family.</text>
</comment>
<dbReference type="PROSITE" id="PS50931">
    <property type="entry name" value="HTH_LYSR"/>
    <property type="match status" value="1"/>
</dbReference>
<dbReference type="SUPFAM" id="SSF46785">
    <property type="entry name" value="Winged helix' DNA-binding domain"/>
    <property type="match status" value="1"/>
</dbReference>
<dbReference type="Gene3D" id="1.10.10.10">
    <property type="entry name" value="Winged helix-like DNA-binding domain superfamily/Winged helix DNA-binding domain"/>
    <property type="match status" value="1"/>
</dbReference>
<dbReference type="Proteomes" id="UP000256542">
    <property type="component" value="Unassembled WGS sequence"/>
</dbReference>
<dbReference type="PRINTS" id="PR00039">
    <property type="entry name" value="HTHLYSR"/>
</dbReference>
<dbReference type="NCBIfam" id="NF008095">
    <property type="entry name" value="PRK10837.1"/>
    <property type="match status" value="1"/>
</dbReference>
<dbReference type="RefSeq" id="WP_115896908.1">
    <property type="nucleotide sequence ID" value="NZ_QUNG01000003.1"/>
</dbReference>
<dbReference type="InterPro" id="IPR036388">
    <property type="entry name" value="WH-like_DNA-bd_sf"/>
</dbReference>
<dbReference type="AlphaFoldDB" id="A0A3E0DQ02"/>